<proteinExistence type="predicted"/>
<protein>
    <recommendedName>
        <fullName evidence="4">Lipoprotein</fullName>
    </recommendedName>
</protein>
<name>A0A9D1V2G0_9FIRM</name>
<dbReference type="EMBL" id="DXFW01000003">
    <property type="protein sequence ID" value="HIX04728.1"/>
    <property type="molecule type" value="Genomic_DNA"/>
</dbReference>
<evidence type="ECO:0000313" key="3">
    <source>
        <dbReference type="Proteomes" id="UP000824193"/>
    </source>
</evidence>
<gene>
    <name evidence="2" type="ORF">H9865_01260</name>
</gene>
<reference evidence="2" key="2">
    <citation type="submission" date="2021-04" db="EMBL/GenBank/DDBJ databases">
        <authorList>
            <person name="Gilroy R."/>
        </authorList>
    </citation>
    <scope>NUCLEOTIDE SEQUENCE</scope>
    <source>
        <strain evidence="2">2239</strain>
    </source>
</reference>
<keyword evidence="1" id="KW-0732">Signal</keyword>
<dbReference type="PROSITE" id="PS51257">
    <property type="entry name" value="PROKAR_LIPOPROTEIN"/>
    <property type="match status" value="1"/>
</dbReference>
<sequence length="412" mass="44744">MKKAFSVCLCGLLLAACTAAPVTSRPAAPAQSAAPPAVEEETAGGSLRFSRGVSIHGDGQGMYLSLLTTWDKATVCYADYATRQMVALCADPNCAHDSEACTAFVECAPNKPEVVPVNGQLLFLYRGSPSVADSEGKAAQARLELRGPTGQFIRQLAVFDEGSSFAEEYAVDDEAVYLLVEQAQGETPTLTRTLVRVSLADGRQSEIASFALENNVNYFLAGVSGERFVIKRITANGDALEIKNRLSDQEHELFLVDKQGRSEPPFKRWLQDEGTQSGVDGRLFYVEKGALIVLDPEEQTTVCAQSDIFEPGMVNFLASTGPWLLLSSSVHQNADYDAPIHYAVDLETGEVRELTAVTALGQDSQFTFLGAGSEELFGSYFDQQGTRQFASISRQDLWEGRANWQVFSQTVT</sequence>
<dbReference type="AlphaFoldDB" id="A0A9D1V2G0"/>
<evidence type="ECO:0000256" key="1">
    <source>
        <dbReference type="SAM" id="SignalP"/>
    </source>
</evidence>
<comment type="caution">
    <text evidence="2">The sequence shown here is derived from an EMBL/GenBank/DDBJ whole genome shotgun (WGS) entry which is preliminary data.</text>
</comment>
<accession>A0A9D1V2G0</accession>
<reference evidence="2" key="1">
    <citation type="journal article" date="2021" name="PeerJ">
        <title>Extensive microbial diversity within the chicken gut microbiome revealed by metagenomics and culture.</title>
        <authorList>
            <person name="Gilroy R."/>
            <person name="Ravi A."/>
            <person name="Getino M."/>
            <person name="Pursley I."/>
            <person name="Horton D.L."/>
            <person name="Alikhan N.F."/>
            <person name="Baker D."/>
            <person name="Gharbi K."/>
            <person name="Hall N."/>
            <person name="Watson M."/>
            <person name="Adriaenssens E.M."/>
            <person name="Foster-Nyarko E."/>
            <person name="Jarju S."/>
            <person name="Secka A."/>
            <person name="Antonio M."/>
            <person name="Oren A."/>
            <person name="Chaudhuri R.R."/>
            <person name="La Ragione R."/>
            <person name="Hildebrand F."/>
            <person name="Pallen M.J."/>
        </authorList>
    </citation>
    <scope>NUCLEOTIDE SEQUENCE</scope>
    <source>
        <strain evidence="2">2239</strain>
    </source>
</reference>
<evidence type="ECO:0008006" key="4">
    <source>
        <dbReference type="Google" id="ProtNLM"/>
    </source>
</evidence>
<dbReference type="Proteomes" id="UP000824193">
    <property type="component" value="Unassembled WGS sequence"/>
</dbReference>
<feature type="signal peptide" evidence="1">
    <location>
        <begin position="1"/>
        <end position="19"/>
    </location>
</feature>
<feature type="chain" id="PRO_5038628064" description="Lipoprotein" evidence="1">
    <location>
        <begin position="20"/>
        <end position="412"/>
    </location>
</feature>
<evidence type="ECO:0000313" key="2">
    <source>
        <dbReference type="EMBL" id="HIX04728.1"/>
    </source>
</evidence>
<organism evidence="2 3">
    <name type="scientific">Candidatus Allofournierella pullicola</name>
    <dbReference type="NCBI Taxonomy" id="2838596"/>
    <lineage>
        <taxon>Bacteria</taxon>
        <taxon>Bacillati</taxon>
        <taxon>Bacillota</taxon>
        <taxon>Clostridia</taxon>
        <taxon>Eubacteriales</taxon>
        <taxon>Oscillospiraceae</taxon>
        <taxon>Allofournierella</taxon>
    </lineage>
</organism>